<proteinExistence type="predicted"/>
<evidence type="ECO:0000313" key="1">
    <source>
        <dbReference type="EMBL" id="MFD2757100.1"/>
    </source>
</evidence>
<dbReference type="Proteomes" id="UP001597492">
    <property type="component" value="Unassembled WGS sequence"/>
</dbReference>
<dbReference type="EMBL" id="JBHUNE010000001">
    <property type="protein sequence ID" value="MFD2757100.1"/>
    <property type="molecule type" value="Genomic_DNA"/>
</dbReference>
<dbReference type="RefSeq" id="WP_019618433.1">
    <property type="nucleotide sequence ID" value="NZ_JBHUNE010000001.1"/>
</dbReference>
<evidence type="ECO:0000313" key="2">
    <source>
        <dbReference type="Proteomes" id="UP001597492"/>
    </source>
</evidence>
<accession>A0ABW5UV37</accession>
<reference evidence="2" key="1">
    <citation type="journal article" date="2019" name="Int. J. Syst. Evol. Microbiol.">
        <title>The Global Catalogue of Microorganisms (GCM) 10K type strain sequencing project: providing services to taxonomists for standard genome sequencing and annotation.</title>
        <authorList>
            <consortium name="The Broad Institute Genomics Platform"/>
            <consortium name="The Broad Institute Genome Sequencing Center for Infectious Disease"/>
            <person name="Wu L."/>
            <person name="Ma J."/>
        </authorList>
    </citation>
    <scope>NUCLEOTIDE SEQUENCE [LARGE SCALE GENOMIC DNA]</scope>
    <source>
        <strain evidence="2">TISTR 1514</strain>
    </source>
</reference>
<sequence length="143" mass="15380">MGAVLADVDTLLTWLAMPDVGEEERARAETVVGVISDLARGEARREEWTMEDVPGNVSAIVLMVAASVFGNPDSKTSVTVEEVTRRWEKGDLFSGSQLATLRGFRKNNTGLGTIQFGPPTDKPEVTVPASIGGPVRLYDGRGY</sequence>
<name>A0ABW5UV37_9MICO</name>
<organism evidence="1 2">
    <name type="scientific">Gulosibacter faecalis</name>
    <dbReference type="NCBI Taxonomy" id="272240"/>
    <lineage>
        <taxon>Bacteria</taxon>
        <taxon>Bacillati</taxon>
        <taxon>Actinomycetota</taxon>
        <taxon>Actinomycetes</taxon>
        <taxon>Micrococcales</taxon>
        <taxon>Microbacteriaceae</taxon>
        <taxon>Gulosibacter</taxon>
    </lineage>
</organism>
<keyword evidence="2" id="KW-1185">Reference proteome</keyword>
<evidence type="ECO:0008006" key="3">
    <source>
        <dbReference type="Google" id="ProtNLM"/>
    </source>
</evidence>
<gene>
    <name evidence="1" type="ORF">ACFSW7_01760</name>
</gene>
<comment type="caution">
    <text evidence="1">The sequence shown here is derived from an EMBL/GenBank/DDBJ whole genome shotgun (WGS) entry which is preliminary data.</text>
</comment>
<protein>
    <recommendedName>
        <fullName evidence="3">Head-to-tail adaptor</fullName>
    </recommendedName>
</protein>